<feature type="transmembrane region" description="Helical" evidence="1">
    <location>
        <begin position="41"/>
        <end position="60"/>
    </location>
</feature>
<organism evidence="2 3">
    <name type="scientific">Chloroflexus islandicus</name>
    <dbReference type="NCBI Taxonomy" id="1707952"/>
    <lineage>
        <taxon>Bacteria</taxon>
        <taxon>Bacillati</taxon>
        <taxon>Chloroflexota</taxon>
        <taxon>Chloroflexia</taxon>
        <taxon>Chloroflexales</taxon>
        <taxon>Chloroflexineae</taxon>
        <taxon>Chloroflexaceae</taxon>
        <taxon>Chloroflexus</taxon>
    </lineage>
</organism>
<evidence type="ECO:0000313" key="3">
    <source>
        <dbReference type="Proteomes" id="UP000078287"/>
    </source>
</evidence>
<feature type="transmembrane region" description="Helical" evidence="1">
    <location>
        <begin position="95"/>
        <end position="115"/>
    </location>
</feature>
<feature type="transmembrane region" description="Helical" evidence="1">
    <location>
        <begin position="72"/>
        <end position="89"/>
    </location>
</feature>
<dbReference type="AlphaFoldDB" id="A0A178MG69"/>
<evidence type="ECO:0000256" key="1">
    <source>
        <dbReference type="SAM" id="Phobius"/>
    </source>
</evidence>
<gene>
    <name evidence="2" type="ORF">A6A03_09640</name>
</gene>
<keyword evidence="3" id="KW-1185">Reference proteome</keyword>
<proteinExistence type="predicted"/>
<sequence length="368" mass="39263">MMPSPANVLRAGFAAGVIVMLTSALWAGLLRMGWALPLSSLTLAAIHGQLFVGGMLGTVIGLERAVAIGRPWAFAGPLLTLLGGISLLMGLPAMIGALLITSGSVGLLAIFALLLKRQPVRFMITMALGGMAWFGGNLLWLMGQPLALASLWWASFLTLTIFGERLELGRLRHLPAHTFWSYSLSVGMLWLGLGWSLADYANGARIAGIGLLASGLWLLAYDIGRRTIRRPGLPRFSATCMLTGSAWLAIGGLLMALSGGVYSGLLYDAILHSIFVGFVFAMIFGHAPIIIPALLSVPIRFNGWSYLPLGLLHVSLALRVIGDLYTLVEVRRWGGMMNAVSIITFLIITVTSIAFAHRQPASAAIPMS</sequence>
<feature type="transmembrane region" description="Helical" evidence="1">
    <location>
        <begin position="178"/>
        <end position="198"/>
    </location>
</feature>
<name>A0A178MG69_9CHLR</name>
<feature type="transmembrane region" description="Helical" evidence="1">
    <location>
        <begin position="269"/>
        <end position="291"/>
    </location>
</feature>
<feature type="transmembrane region" description="Helical" evidence="1">
    <location>
        <begin position="303"/>
        <end position="321"/>
    </location>
</feature>
<dbReference type="EMBL" id="LWQS01000035">
    <property type="protein sequence ID" value="OAN47699.1"/>
    <property type="molecule type" value="Genomic_DNA"/>
</dbReference>
<keyword evidence="1" id="KW-0812">Transmembrane</keyword>
<feature type="transmembrane region" description="Helical" evidence="1">
    <location>
        <begin position="236"/>
        <end position="257"/>
    </location>
</feature>
<feature type="transmembrane region" description="Helical" evidence="1">
    <location>
        <begin position="122"/>
        <end position="140"/>
    </location>
</feature>
<dbReference type="RefSeq" id="WP_066783560.1">
    <property type="nucleotide sequence ID" value="NZ_LWQS01000035.1"/>
</dbReference>
<keyword evidence="1" id="KW-0472">Membrane</keyword>
<evidence type="ECO:0000313" key="2">
    <source>
        <dbReference type="EMBL" id="OAN47699.1"/>
    </source>
</evidence>
<dbReference type="Proteomes" id="UP000078287">
    <property type="component" value="Unassembled WGS sequence"/>
</dbReference>
<protein>
    <submittedName>
        <fullName evidence="2">Uncharacterized protein</fullName>
    </submittedName>
</protein>
<feature type="transmembrane region" description="Helical" evidence="1">
    <location>
        <begin position="146"/>
        <end position="166"/>
    </location>
</feature>
<feature type="transmembrane region" description="Helical" evidence="1">
    <location>
        <begin position="204"/>
        <end position="224"/>
    </location>
</feature>
<feature type="transmembrane region" description="Helical" evidence="1">
    <location>
        <begin position="7"/>
        <end position="29"/>
    </location>
</feature>
<feature type="transmembrane region" description="Helical" evidence="1">
    <location>
        <begin position="333"/>
        <end position="356"/>
    </location>
</feature>
<dbReference type="STRING" id="1707952.A6A03_09640"/>
<dbReference type="OrthoDB" id="9811974at2"/>
<accession>A0A178MG69</accession>
<keyword evidence="1" id="KW-1133">Transmembrane helix</keyword>
<comment type="caution">
    <text evidence="2">The sequence shown here is derived from an EMBL/GenBank/DDBJ whole genome shotgun (WGS) entry which is preliminary data.</text>
</comment>
<reference evidence="2 3" key="1">
    <citation type="submission" date="2016-04" db="EMBL/GenBank/DDBJ databases">
        <title>Chloroflexus islandicus sp. nov., a thermophilic filamentous anoxygenic phototrophic bacterium from geyser Strokkur (Iceland).</title>
        <authorList>
            <person name="Gaisin V.A."/>
            <person name="Kalashnikov A.M."/>
            <person name="Sukhacheva M.V."/>
            <person name="Grouzdev D.S."/>
            <person name="Ivanov T.M."/>
            <person name="Kuznetsov B."/>
            <person name="Gorlenko V.M."/>
        </authorList>
    </citation>
    <scope>NUCLEOTIDE SEQUENCE [LARGE SCALE GENOMIC DNA]</scope>
    <source>
        <strain evidence="3">isl-2</strain>
    </source>
</reference>